<feature type="chain" id="PRO_5043899603" evidence="1">
    <location>
        <begin position="19"/>
        <end position="80"/>
    </location>
</feature>
<proteinExistence type="predicted"/>
<gene>
    <name evidence="2" type="ORF">GDO81_021914</name>
</gene>
<evidence type="ECO:0000256" key="1">
    <source>
        <dbReference type="SAM" id="SignalP"/>
    </source>
</evidence>
<dbReference type="Proteomes" id="UP000824782">
    <property type="component" value="Unassembled WGS sequence"/>
</dbReference>
<evidence type="ECO:0000313" key="3">
    <source>
        <dbReference type="Proteomes" id="UP000824782"/>
    </source>
</evidence>
<name>A0AAV6ZP34_ENGPU</name>
<keyword evidence="3" id="KW-1185">Reference proteome</keyword>
<keyword evidence="1" id="KW-0732">Signal</keyword>
<organism evidence="2 3">
    <name type="scientific">Engystomops pustulosus</name>
    <name type="common">Tungara frog</name>
    <name type="synonym">Physalaemus pustulosus</name>
    <dbReference type="NCBI Taxonomy" id="76066"/>
    <lineage>
        <taxon>Eukaryota</taxon>
        <taxon>Metazoa</taxon>
        <taxon>Chordata</taxon>
        <taxon>Craniata</taxon>
        <taxon>Vertebrata</taxon>
        <taxon>Euteleostomi</taxon>
        <taxon>Amphibia</taxon>
        <taxon>Batrachia</taxon>
        <taxon>Anura</taxon>
        <taxon>Neobatrachia</taxon>
        <taxon>Hyloidea</taxon>
        <taxon>Leptodactylidae</taxon>
        <taxon>Leiuperinae</taxon>
        <taxon>Engystomops</taxon>
    </lineage>
</organism>
<evidence type="ECO:0000313" key="2">
    <source>
        <dbReference type="EMBL" id="KAG8551041.1"/>
    </source>
</evidence>
<comment type="caution">
    <text evidence="2">The sequence shown here is derived from an EMBL/GenBank/DDBJ whole genome shotgun (WGS) entry which is preliminary data.</text>
</comment>
<sequence length="80" mass="9200">MSLIILFVSSSCCSPCDMCTKMIDFRYNLFQYSGPSLLCSILPRPLFKKWHEGRIAIPSNSMEGHGVAVLVEWQYWCHLI</sequence>
<dbReference type="AlphaFoldDB" id="A0AAV6ZP34"/>
<reference evidence="2" key="1">
    <citation type="thesis" date="2020" institute="ProQuest LLC" country="789 East Eisenhower Parkway, Ann Arbor, MI, USA">
        <title>Comparative Genomics and Chromosome Evolution.</title>
        <authorList>
            <person name="Mudd A.B."/>
        </authorList>
    </citation>
    <scope>NUCLEOTIDE SEQUENCE</scope>
    <source>
        <strain evidence="2">237g6f4</strain>
        <tissue evidence="2">Blood</tissue>
    </source>
</reference>
<accession>A0AAV6ZP34</accession>
<feature type="signal peptide" evidence="1">
    <location>
        <begin position="1"/>
        <end position="18"/>
    </location>
</feature>
<dbReference type="EMBL" id="WNYA01000013">
    <property type="protein sequence ID" value="KAG8551041.1"/>
    <property type="molecule type" value="Genomic_DNA"/>
</dbReference>
<protein>
    <submittedName>
        <fullName evidence="2">Uncharacterized protein</fullName>
    </submittedName>
</protein>